<proteinExistence type="predicted"/>
<name>A0ABY5Q8F4_9ACTN</name>
<protein>
    <submittedName>
        <fullName evidence="2">Uncharacterized protein</fullName>
    </submittedName>
</protein>
<geneLocation type="plasmid" evidence="2 3">
    <name>unnamed1</name>
</geneLocation>
<evidence type="ECO:0000313" key="3">
    <source>
        <dbReference type="Proteomes" id="UP001057738"/>
    </source>
</evidence>
<feature type="region of interest" description="Disordered" evidence="1">
    <location>
        <begin position="1"/>
        <end position="45"/>
    </location>
</feature>
<dbReference type="RefSeq" id="WP_257858261.1">
    <property type="nucleotide sequence ID" value="NZ_CP102515.1"/>
</dbReference>
<evidence type="ECO:0000256" key="1">
    <source>
        <dbReference type="SAM" id="MobiDB-lite"/>
    </source>
</evidence>
<gene>
    <name evidence="2" type="ORF">NRK68_35245</name>
</gene>
<dbReference type="Proteomes" id="UP001057738">
    <property type="component" value="Plasmid unnamed1"/>
</dbReference>
<keyword evidence="3" id="KW-1185">Reference proteome</keyword>
<accession>A0ABY5Q8F4</accession>
<sequence>MARARRPKATGPGRQDVAGEHRDLGGVRGHADQLSHLGRPGRWLP</sequence>
<organism evidence="2 3">
    <name type="scientific">Streptomyces yangpuensis</name>
    <dbReference type="NCBI Taxonomy" id="1648182"/>
    <lineage>
        <taxon>Bacteria</taxon>
        <taxon>Bacillati</taxon>
        <taxon>Actinomycetota</taxon>
        <taxon>Actinomycetes</taxon>
        <taxon>Kitasatosporales</taxon>
        <taxon>Streptomycetaceae</taxon>
        <taxon>Streptomyces</taxon>
    </lineage>
</organism>
<feature type="compositionally biased region" description="Basic and acidic residues" evidence="1">
    <location>
        <begin position="17"/>
        <end position="33"/>
    </location>
</feature>
<keyword evidence="2" id="KW-0614">Plasmid</keyword>
<reference evidence="2" key="1">
    <citation type="submission" date="2022-08" db="EMBL/GenBank/DDBJ databases">
        <authorList>
            <person name="Tian L."/>
        </authorList>
    </citation>
    <scope>NUCLEOTIDE SEQUENCE</scope>
    <source>
        <strain evidence="2">CM253</strain>
        <plasmid evidence="2">unnamed1</plasmid>
    </source>
</reference>
<dbReference type="GeneID" id="95578798"/>
<evidence type="ECO:0000313" key="2">
    <source>
        <dbReference type="EMBL" id="UUY52515.1"/>
    </source>
</evidence>
<dbReference type="EMBL" id="CP102515">
    <property type="protein sequence ID" value="UUY52515.1"/>
    <property type="molecule type" value="Genomic_DNA"/>
</dbReference>